<dbReference type="InterPro" id="IPR036086">
    <property type="entry name" value="ParB/Sulfiredoxin_sf"/>
</dbReference>
<proteinExistence type="predicted"/>
<evidence type="ECO:0000259" key="2">
    <source>
        <dbReference type="Pfam" id="PF02195"/>
    </source>
</evidence>
<dbReference type="Proteomes" id="UP001597353">
    <property type="component" value="Unassembled WGS sequence"/>
</dbReference>
<evidence type="ECO:0000313" key="3">
    <source>
        <dbReference type="EMBL" id="MFD1912728.1"/>
    </source>
</evidence>
<dbReference type="InterPro" id="IPR003115">
    <property type="entry name" value="ParB_N"/>
</dbReference>
<gene>
    <name evidence="3" type="ORF">ACFSGJ_10955</name>
</gene>
<dbReference type="RefSeq" id="WP_390261473.1">
    <property type="nucleotide sequence ID" value="NZ_JBHUGH010000009.1"/>
</dbReference>
<dbReference type="EMBL" id="JBHUGH010000009">
    <property type="protein sequence ID" value="MFD1912728.1"/>
    <property type="molecule type" value="Genomic_DNA"/>
</dbReference>
<dbReference type="Gene3D" id="3.90.1530.30">
    <property type="match status" value="1"/>
</dbReference>
<accession>A0ABW4S6N2</accession>
<feature type="domain" description="ParB-like N-terminal" evidence="2">
    <location>
        <begin position="85"/>
        <end position="166"/>
    </location>
</feature>
<keyword evidence="4" id="KW-1185">Reference proteome</keyword>
<reference evidence="4" key="1">
    <citation type="journal article" date="2019" name="Int. J. Syst. Evol. Microbiol.">
        <title>The Global Catalogue of Microorganisms (GCM) 10K type strain sequencing project: providing services to taxonomists for standard genome sequencing and annotation.</title>
        <authorList>
            <consortium name="The Broad Institute Genomics Platform"/>
            <consortium name="The Broad Institute Genome Sequencing Center for Infectious Disease"/>
            <person name="Wu L."/>
            <person name="Ma J."/>
        </authorList>
    </citation>
    <scope>NUCLEOTIDE SEQUENCE [LARGE SCALE GENOMIC DNA]</scope>
    <source>
        <strain evidence="4">CGMCC 4.7242</strain>
    </source>
</reference>
<protein>
    <submittedName>
        <fullName evidence="3">ParB/RepB/Spo0J family partition protein</fullName>
    </submittedName>
</protein>
<dbReference type="PANTHER" id="PTHR33375">
    <property type="entry name" value="CHROMOSOME-PARTITIONING PROTEIN PARB-RELATED"/>
    <property type="match status" value="1"/>
</dbReference>
<dbReference type="PANTHER" id="PTHR33375:SF1">
    <property type="entry name" value="CHROMOSOME-PARTITIONING PROTEIN PARB-RELATED"/>
    <property type="match status" value="1"/>
</dbReference>
<organism evidence="3 4">
    <name type="scientific">Halodurantibacterium flavum</name>
    <dbReference type="NCBI Taxonomy" id="1382802"/>
    <lineage>
        <taxon>Bacteria</taxon>
        <taxon>Pseudomonadati</taxon>
        <taxon>Pseudomonadota</taxon>
        <taxon>Alphaproteobacteria</taxon>
        <taxon>Rhodobacterales</taxon>
        <taxon>Paracoccaceae</taxon>
        <taxon>Halodurantibacterium</taxon>
    </lineage>
</organism>
<feature type="region of interest" description="Disordered" evidence="1">
    <location>
        <begin position="281"/>
        <end position="308"/>
    </location>
</feature>
<sequence>MAKRRRLDAPTPADLADLETGFEARPVSGFVAPIAQVAAETARAADPLPADDRAAAAGADALRRAEAEGRLILDLPLDAVVAEHLVRDRMVVSGAEMEELKTSLRLHGQRLPIEVVDLGQGRFGLVSGWRRLTALRALAETGGTGTVKALVRAGWATGASYVAMVEENEQREQLSPYERGRIAVVAADQGAFPSTEAAVDTIFGSASKAKRSKIRSFALVHEELGDMLSFPADLSERAGLRIAQALRLGFAAKLREALASGMGVDAATEMAVMEPVLAEAEQVTREPSRGGRPRQAPRRGTPMRDGKIDLANGVTMERVAHDDGYSIRLRGRVVDAEMVDTVMREIERLLEPI</sequence>
<dbReference type="SUPFAM" id="SSF110849">
    <property type="entry name" value="ParB/Sulfiredoxin"/>
    <property type="match status" value="1"/>
</dbReference>
<evidence type="ECO:0000313" key="4">
    <source>
        <dbReference type="Proteomes" id="UP001597353"/>
    </source>
</evidence>
<comment type="caution">
    <text evidence="3">The sequence shown here is derived from an EMBL/GenBank/DDBJ whole genome shotgun (WGS) entry which is preliminary data.</text>
</comment>
<dbReference type="CDD" id="cd16405">
    <property type="entry name" value="RepB_like_N"/>
    <property type="match status" value="1"/>
</dbReference>
<name>A0ABW4S6N2_9RHOB</name>
<evidence type="ECO:0000256" key="1">
    <source>
        <dbReference type="SAM" id="MobiDB-lite"/>
    </source>
</evidence>
<dbReference type="InterPro" id="IPR037972">
    <property type="entry name" value="RepB_N"/>
</dbReference>
<dbReference type="Pfam" id="PF02195">
    <property type="entry name" value="ParB_N"/>
    <property type="match status" value="1"/>
</dbReference>
<dbReference type="InterPro" id="IPR050336">
    <property type="entry name" value="Chromosome_partition/occlusion"/>
</dbReference>